<organism evidence="2 4">
    <name type="scientific">Cannabis sativa</name>
    <name type="common">Hemp</name>
    <name type="synonym">Marijuana</name>
    <dbReference type="NCBI Taxonomy" id="3483"/>
    <lineage>
        <taxon>Eukaryota</taxon>
        <taxon>Viridiplantae</taxon>
        <taxon>Streptophyta</taxon>
        <taxon>Embryophyta</taxon>
        <taxon>Tracheophyta</taxon>
        <taxon>Spermatophyta</taxon>
        <taxon>Magnoliopsida</taxon>
        <taxon>eudicotyledons</taxon>
        <taxon>Gunneridae</taxon>
        <taxon>Pentapetalae</taxon>
        <taxon>rosids</taxon>
        <taxon>fabids</taxon>
        <taxon>Rosales</taxon>
        <taxon>Cannabaceae</taxon>
        <taxon>Cannabis</taxon>
    </lineage>
</organism>
<feature type="region of interest" description="Disordered" evidence="1">
    <location>
        <begin position="190"/>
        <end position="286"/>
    </location>
</feature>
<evidence type="ECO:0000313" key="2">
    <source>
        <dbReference type="EMBL" id="KAF4350328.1"/>
    </source>
</evidence>
<evidence type="ECO:0000256" key="1">
    <source>
        <dbReference type="SAM" id="MobiDB-lite"/>
    </source>
</evidence>
<dbReference type="GO" id="GO:0004309">
    <property type="term" value="F:exopolyphosphatase activity"/>
    <property type="evidence" value="ECO:0007669"/>
    <property type="project" value="TreeGrafter"/>
</dbReference>
<comment type="caution">
    <text evidence="2">The sequence shown here is derived from an EMBL/GenBank/DDBJ whole genome shotgun (WGS) entry which is preliminary data.</text>
</comment>
<protein>
    <submittedName>
        <fullName evidence="2">Uncharacterized protein</fullName>
    </submittedName>
</protein>
<dbReference type="AlphaFoldDB" id="A0A7J6DW35"/>
<dbReference type="Proteomes" id="UP000583929">
    <property type="component" value="Unassembled WGS sequence"/>
</dbReference>
<reference evidence="4 5" key="1">
    <citation type="journal article" date="2020" name="bioRxiv">
        <title>Sequence and annotation of 42 cannabis genomes reveals extensive copy number variation in cannabinoid synthesis and pathogen resistance genes.</title>
        <authorList>
            <person name="Mckernan K.J."/>
            <person name="Helbert Y."/>
            <person name="Kane L.T."/>
            <person name="Ebling H."/>
            <person name="Zhang L."/>
            <person name="Liu B."/>
            <person name="Eaton Z."/>
            <person name="Mclaughlin S."/>
            <person name="Kingan S."/>
            <person name="Baybayan P."/>
            <person name="Concepcion G."/>
            <person name="Jordan M."/>
            <person name="Riva A."/>
            <person name="Barbazuk W."/>
            <person name="Harkins T."/>
        </authorList>
    </citation>
    <scope>NUCLEOTIDE SEQUENCE [LARGE SCALE GENOMIC DNA]</scope>
    <source>
        <strain evidence="4 5">cv. Jamaican Lion 4</strain>
        <strain evidence="3">Father</strain>
        <strain evidence="2">Mother</strain>
        <tissue evidence="2">Leaf</tissue>
    </source>
</reference>
<name>A0A7J6DW35_CANSA</name>
<feature type="compositionally biased region" description="Basic and acidic residues" evidence="1">
    <location>
        <begin position="89"/>
        <end position="107"/>
    </location>
</feature>
<accession>A0A7J6DW35</accession>
<proteinExistence type="predicted"/>
<feature type="region of interest" description="Disordered" evidence="1">
    <location>
        <begin position="1"/>
        <end position="40"/>
    </location>
</feature>
<feature type="region of interest" description="Disordered" evidence="1">
    <location>
        <begin position="562"/>
        <end position="641"/>
    </location>
</feature>
<evidence type="ECO:0000313" key="3">
    <source>
        <dbReference type="EMBL" id="KAF4370620.1"/>
    </source>
</evidence>
<gene>
    <name evidence="2" type="ORF">F8388_010884</name>
    <name evidence="3" type="ORF">G4B88_013376</name>
</gene>
<feature type="compositionally biased region" description="Low complexity" evidence="1">
    <location>
        <begin position="150"/>
        <end position="163"/>
    </location>
</feature>
<dbReference type="FunFam" id="3.90.1640.10:FF:000010">
    <property type="entry name" value="Uncharacterized protein"/>
    <property type="match status" value="1"/>
</dbReference>
<feature type="compositionally biased region" description="Pro residues" evidence="1">
    <location>
        <begin position="270"/>
        <end position="280"/>
    </location>
</feature>
<feature type="region of interest" description="Disordered" evidence="1">
    <location>
        <begin position="89"/>
        <end position="119"/>
    </location>
</feature>
<feature type="region of interest" description="Disordered" evidence="1">
    <location>
        <begin position="149"/>
        <end position="173"/>
    </location>
</feature>
<dbReference type="EMBL" id="JAATIP010000369">
    <property type="protein sequence ID" value="KAF4350328.1"/>
    <property type="molecule type" value="Genomic_DNA"/>
</dbReference>
<dbReference type="Gene3D" id="3.90.1640.10">
    <property type="entry name" value="inorganic pyrophosphatase (n-terminal core)"/>
    <property type="match status" value="2"/>
</dbReference>
<evidence type="ECO:0000313" key="5">
    <source>
        <dbReference type="Proteomes" id="UP000583929"/>
    </source>
</evidence>
<dbReference type="Proteomes" id="UP000525078">
    <property type="component" value="Unassembled WGS sequence"/>
</dbReference>
<evidence type="ECO:0000313" key="4">
    <source>
        <dbReference type="Proteomes" id="UP000525078"/>
    </source>
</evidence>
<keyword evidence="5" id="KW-1185">Reference proteome</keyword>
<dbReference type="PANTHER" id="PTHR12112:SF39">
    <property type="entry name" value="EG:152A3.5 PROTEIN (FBGN0003116_PN PROTEIN)"/>
    <property type="match status" value="1"/>
</dbReference>
<dbReference type="EMBL" id="JAATIQ010000203">
    <property type="protein sequence ID" value="KAF4370620.1"/>
    <property type="molecule type" value="Genomic_DNA"/>
</dbReference>
<dbReference type="PANTHER" id="PTHR12112">
    <property type="entry name" value="BNIP - RELATED"/>
    <property type="match status" value="1"/>
</dbReference>
<dbReference type="GO" id="GO:0005737">
    <property type="term" value="C:cytoplasm"/>
    <property type="evidence" value="ECO:0007669"/>
    <property type="project" value="TreeGrafter"/>
</dbReference>
<sequence>MEILSRFSSSSNQSSSNKKKVVMGGGTADQSRRNKAQIAEPVPDLTDFMNDMFFGTIKTTTSADHNHHNIVYNLTGTTTTTTDTVIVTDQEKEKEENKLVRRREEFSSRSSSSSSSKLTQDWLDEARRLVASSPSRSTSPSRLVGSPRFAAAAAQGSPASASSLDRRDPLSRSARRYRAVESFSGEILSKSATHSRNKSETFAAGVSPAPDSPTEAPRLSSSHNWFSDILNPTNPTPTPQQSFEPQPRVPILTSRPSLPRKSRFQTDPSSPRPQGIPIPPARNFQTGPALLTETHLLSPPKNLIESAQRRSVSSSTCSIDKISFKRSSNGLPSESGEAWEFGLNGFLKEQRIKLGKVLEGDDNAKAKIILSGTSNSTSSMVAAICYAWLLENRVRKESKAKGADEDEYVTVPVMNVKRETMWKLRQAAWLFYHVGLDVNALFFANEVDLEGLIMTGKLNMLVIGQDVLKLNGEVGSQCTILTDNFCEDAYDLLQTPMLKKLLLAAILLDTQNLNSSSQHSMARDAEAVQLLLVGSTPNYRNTLFDQLIQGQRDNSFLEALRQNYGNPSKDSGHESEEHVGHKIVDRKSLSVNRHEAMAQHSEQKNNAKPNKVSQKSEKPSSAHAKGSSTPPTKANPDASRGKNKFFLAKWFGFGSK</sequence>
<dbReference type="OrthoDB" id="374045at2759"/>
<feature type="compositionally biased region" description="Basic and acidic residues" evidence="1">
    <location>
        <begin position="570"/>
        <end position="605"/>
    </location>
</feature>